<evidence type="ECO:0000256" key="1">
    <source>
        <dbReference type="SAM" id="MobiDB-lite"/>
    </source>
</evidence>
<feature type="compositionally biased region" description="Basic residues" evidence="1">
    <location>
        <begin position="1488"/>
        <end position="1500"/>
    </location>
</feature>
<feature type="region of interest" description="Disordered" evidence="1">
    <location>
        <begin position="1466"/>
        <end position="1521"/>
    </location>
</feature>
<proteinExistence type="predicted"/>
<feature type="compositionally biased region" description="Polar residues" evidence="1">
    <location>
        <begin position="1466"/>
        <end position="1480"/>
    </location>
</feature>
<gene>
    <name evidence="2" type="ORF">IPJ48_10325</name>
</gene>
<sequence>MGTNKKISLNSKASSSYLYIKGSSAQTIGVTAGSTGSIEFVGDGYQHFVTPVGSPTLILDKDVTVKMTGFGGVGGGGSFWDSTRPWILNGAFNVNVNAPSAIVTTNVANITRAGGSTVNVQAGTLRLNGADGDADYNGAWDIASTAILNLNHSGTRTLGAGFLATGSGRISNQSGTLNINGMGNNTLRFGGTATTNFNSAITIGGLDAAGVFGINANVVSSGLIDYTSGSALSIGAGSTLTANGGMNWGTGSTVSGGGTLLIPTGQTLALTGGSKFLTNATITNQGTTSLNLTAGNVLYLSTNAAITNSGTWTFAAAGANGVVTNSGASTITNTGVVQNTGAGTASFGGTSTTFASTGGSYANSGSGVMNLGSGVSNAYSGTTTFTGSGVTLSTGTHAFAVGSVLNGPFTLGAATATFNNTTANGLIDFTGSGTLTVNAGNTLTVNGGLNWSGGGAINGAGALTINSVFNWNGGTISGTGVLNTNGTVNVTAPVVGILSGKTWNNTGTINIPLGSGGLELNSATINNLAGGSINIASADATPIYTFGGGVVNNAGIFTYNNAASVGINTALNNTGTVDVQSGTLSFTQGGYSGGVINIASGHTLNWSKGVNPWQFDNGTVVQGGGTLNLTSGAGTFTGAGSGITVQDVGTTLNIAGANISASGNITVGAGGTLGMMGGSATFNPGSVVNIQSGATLGVSAISVNLGMNATIAGAINVGIGGIATIAPTSGTLTPSSITVVGSSSYDTAHLNFTAPNGAITVPNVTTNNGGAIAFGSDVTIGNLSILGFTGGLVGPGNVVLAAGGTHLWNTGGFAGGINVTIAPGANLTINTPALKQITNATFVNQGTISWNDGDIDLEGAAILNNSGAFNIALAGSRTLGNVFAGPGTLALTNTGTITKTVANSATFDGSVTLTNASTGSLNVNGGTLQVNNFALNTNSGVISGSGTLNLGGATLTNSGTIKPGGTGAAGTLSITGNLVNSGSGTIEAELGGTTAGTQYDVLAVSGNVTLGGTLNSTLINSYVPTAGPNFDIITAGGTASGSFATLNVYSGINGAIVGSVYRLNYSGVLCSGICWDGGAGTLNWMDALNWTTDVVPTSPFDVEIKDLGGATILFSALSNETVKSLTFLGNDALSISAGSLTFSNASSMTNAALNLSGGTLNANGNLALKNLNFTGGAFNIGSGATMTLSGASTWATGSAISGPGTLAISGTGTLALTTIADRVLNGATLNNAGLITSAMGTRNLYVNGGAVINNSGTYQFQSGSNDAINRNSGAGTFNNTGTLESLSANANLISVAFNNTGGTLEASGANNLTINAPTSHSGALTISGNNVFLSGGAQAFADGSSVSGRLNLSGAAATFGSTTVNGLINYTAGSLGIGSGDTLTAAGGLNWATGNAISGPGTLSIPTGQTLALTTISDRVLDNARLDNAGTISSAMGTRNLFVNNGAVINNSGLYQFQSGSNDAINRNSGVGTFNNTGTLESPERQRQPHQRRLQQYRRHSGGERGEQSDDQCAQQLQRRLDPERQQRLPLRWCAELCRRQRNQRASEPVRRRRHVWQHHGQRHDQLHRRHARHHRWRYPDGNRRTQLGHRQRHQRAGNAVDPDGPDAGADYHKRPCAGQRETRQRRHHQLGDGDAQPVRQQRRGD</sequence>
<protein>
    <submittedName>
        <fullName evidence="2">Uncharacterized protein</fullName>
    </submittedName>
</protein>
<evidence type="ECO:0000313" key="2">
    <source>
        <dbReference type="EMBL" id="MBK7423452.1"/>
    </source>
</evidence>
<feature type="region of interest" description="Disordered" evidence="1">
    <location>
        <begin position="1542"/>
        <end position="1646"/>
    </location>
</feature>
<feature type="compositionally biased region" description="Basic residues" evidence="1">
    <location>
        <begin position="1551"/>
        <end position="1577"/>
    </location>
</feature>
<feature type="compositionally biased region" description="Basic residues" evidence="1">
    <location>
        <begin position="1587"/>
        <end position="1596"/>
    </location>
</feature>
<dbReference type="EMBL" id="JADJNC010000014">
    <property type="protein sequence ID" value="MBK7423452.1"/>
    <property type="molecule type" value="Genomic_DNA"/>
</dbReference>
<name>A0A9D7I8T9_9RHOO</name>
<evidence type="ECO:0000313" key="3">
    <source>
        <dbReference type="Proteomes" id="UP000886602"/>
    </source>
</evidence>
<reference evidence="2" key="1">
    <citation type="submission" date="2020-10" db="EMBL/GenBank/DDBJ databases">
        <title>Connecting structure to function with the recovery of over 1000 high-quality activated sludge metagenome-assembled genomes encoding full-length rRNA genes using long-read sequencing.</title>
        <authorList>
            <person name="Singleton C.M."/>
            <person name="Petriglieri F."/>
            <person name="Kristensen J.M."/>
            <person name="Kirkegaard R.H."/>
            <person name="Michaelsen T.Y."/>
            <person name="Andersen M.H."/>
            <person name="Karst S.M."/>
            <person name="Dueholm M.S."/>
            <person name="Nielsen P.H."/>
            <person name="Albertsen M."/>
        </authorList>
    </citation>
    <scope>NUCLEOTIDE SEQUENCE</scope>
    <source>
        <strain evidence="2">EsbW_18-Q3-R4-48_MAXAC.044</strain>
    </source>
</reference>
<accession>A0A9D7I8T9</accession>
<organism evidence="2 3">
    <name type="scientific">Candidatus Propionivibrio dominans</name>
    <dbReference type="NCBI Taxonomy" id="2954373"/>
    <lineage>
        <taxon>Bacteria</taxon>
        <taxon>Pseudomonadati</taxon>
        <taxon>Pseudomonadota</taxon>
        <taxon>Betaproteobacteria</taxon>
        <taxon>Rhodocyclales</taxon>
        <taxon>Rhodocyclaceae</taxon>
        <taxon>Propionivibrio</taxon>
    </lineage>
</organism>
<comment type="caution">
    <text evidence="2">The sequence shown here is derived from an EMBL/GenBank/DDBJ whole genome shotgun (WGS) entry which is preliminary data.</text>
</comment>
<dbReference type="Proteomes" id="UP000886602">
    <property type="component" value="Unassembled WGS sequence"/>
</dbReference>